<evidence type="ECO:0000313" key="6">
    <source>
        <dbReference type="Proteomes" id="UP000602076"/>
    </source>
</evidence>
<dbReference type="SUPFAM" id="SSF53756">
    <property type="entry name" value="UDP-Glycosyltransferase/glycogen phosphorylase"/>
    <property type="match status" value="1"/>
</dbReference>
<evidence type="ECO:0000256" key="2">
    <source>
        <dbReference type="ARBA" id="ARBA00022679"/>
    </source>
</evidence>
<keyword evidence="1" id="KW-0328">Glycosyltransferase</keyword>
<evidence type="ECO:0000256" key="1">
    <source>
        <dbReference type="ARBA" id="ARBA00022676"/>
    </source>
</evidence>
<dbReference type="Gene3D" id="3.40.50.2000">
    <property type="entry name" value="Glycogen Phosphorylase B"/>
    <property type="match status" value="2"/>
</dbReference>
<organism evidence="5 6">
    <name type="scientific">Peribacillus faecalis</name>
    <dbReference type="NCBI Taxonomy" id="2772559"/>
    <lineage>
        <taxon>Bacteria</taxon>
        <taxon>Bacillati</taxon>
        <taxon>Bacillota</taxon>
        <taxon>Bacilli</taxon>
        <taxon>Bacillales</taxon>
        <taxon>Bacillaceae</taxon>
        <taxon>Peribacillus</taxon>
    </lineage>
</organism>
<dbReference type="Pfam" id="PF00534">
    <property type="entry name" value="Glycos_transf_1"/>
    <property type="match status" value="1"/>
</dbReference>
<dbReference type="GO" id="GO:0016757">
    <property type="term" value="F:glycosyltransferase activity"/>
    <property type="evidence" value="ECO:0007669"/>
    <property type="project" value="UniProtKB-KW"/>
</dbReference>
<feature type="domain" description="Glycosyltransferase subfamily 4-like N-terminal" evidence="4">
    <location>
        <begin position="22"/>
        <end position="181"/>
    </location>
</feature>
<reference evidence="5" key="1">
    <citation type="submission" date="2020-09" db="EMBL/GenBank/DDBJ databases">
        <title>Bacillus faecalis sp. nov., a moderately halophilic bacterium isolated from cow faeces.</title>
        <authorList>
            <person name="Jiang L."/>
            <person name="Lee J."/>
        </authorList>
    </citation>
    <scope>NUCLEOTIDE SEQUENCE</scope>
    <source>
        <strain evidence="5">AGMB 02131</strain>
    </source>
</reference>
<feature type="domain" description="Glycosyl transferase family 1" evidence="3">
    <location>
        <begin position="212"/>
        <end position="355"/>
    </location>
</feature>
<evidence type="ECO:0000259" key="3">
    <source>
        <dbReference type="Pfam" id="PF00534"/>
    </source>
</evidence>
<keyword evidence="6" id="KW-1185">Reference proteome</keyword>
<dbReference type="PANTHER" id="PTHR12526:SF629">
    <property type="entry name" value="TEICHURONIC ACID BIOSYNTHESIS GLYCOSYLTRANSFERASE TUAH-RELATED"/>
    <property type="match status" value="1"/>
</dbReference>
<dbReference type="PANTHER" id="PTHR12526">
    <property type="entry name" value="GLYCOSYLTRANSFERASE"/>
    <property type="match status" value="1"/>
</dbReference>
<dbReference type="AlphaFoldDB" id="A0A927CWX7"/>
<dbReference type="CDD" id="cd03794">
    <property type="entry name" value="GT4_WbuB-like"/>
    <property type="match status" value="1"/>
</dbReference>
<dbReference type="Pfam" id="PF13439">
    <property type="entry name" value="Glyco_transf_4"/>
    <property type="match status" value="1"/>
</dbReference>
<evidence type="ECO:0000259" key="4">
    <source>
        <dbReference type="Pfam" id="PF13439"/>
    </source>
</evidence>
<protein>
    <submittedName>
        <fullName evidence="5">Glycosyltransferase family 4 protein</fullName>
    </submittedName>
</protein>
<gene>
    <name evidence="5" type="ORF">IEO70_02020</name>
</gene>
<keyword evidence="2" id="KW-0808">Transferase</keyword>
<dbReference type="EMBL" id="JACXSI010000003">
    <property type="protein sequence ID" value="MBD3107145.1"/>
    <property type="molecule type" value="Genomic_DNA"/>
</dbReference>
<dbReference type="RefSeq" id="WP_190996693.1">
    <property type="nucleotide sequence ID" value="NZ_JACXSI010000003.1"/>
</dbReference>
<sequence>MRIIFIRSNPVDPDSRVEKEVNTLIKAGYNVEIVAWDRNGNYSLKESYINLEAGKVKINRFGILSSYGGGVKNNLRPLAIFQAKLFLWLCKNKTKYDIIHACDFDTAYTSFRVAKLLKKKFIYDIFDYYVDAFNVPKYLKSYIEKKDQKIINSADGVIICSEKRKKQIIGTNPKRLAIIHNTPANLKMNIKSQKIEGARIKIAYVGILGNGRFIKEIADIVINNSNYELHIGGFGEYEGYFNELSKKHSNIIFYGKLSYKKTLELEDSCDIMTAIYDPIIPNHFFAAPNKFYEALMLGKPLLMIRNTGMSEIVEKESIGELAEYNYDSLEKSLLKLINRKDEWPIIAEKMKRMYKESFSWGAMEKRLLDFYRNI</sequence>
<dbReference type="InterPro" id="IPR001296">
    <property type="entry name" value="Glyco_trans_1"/>
</dbReference>
<accession>A0A927CWX7</accession>
<proteinExistence type="predicted"/>
<name>A0A927CWX7_9BACI</name>
<dbReference type="Proteomes" id="UP000602076">
    <property type="component" value="Unassembled WGS sequence"/>
</dbReference>
<comment type="caution">
    <text evidence="5">The sequence shown here is derived from an EMBL/GenBank/DDBJ whole genome shotgun (WGS) entry which is preliminary data.</text>
</comment>
<dbReference type="InterPro" id="IPR028098">
    <property type="entry name" value="Glyco_trans_4-like_N"/>
</dbReference>
<evidence type="ECO:0000313" key="5">
    <source>
        <dbReference type="EMBL" id="MBD3107145.1"/>
    </source>
</evidence>